<dbReference type="InterPro" id="IPR045371">
    <property type="entry name" value="ADAMTS_CR_3"/>
</dbReference>
<evidence type="ECO:0000256" key="19">
    <source>
        <dbReference type="PROSITE-ProRule" id="PRU00276"/>
    </source>
</evidence>
<name>A0A8B9BJ55_9AVES</name>
<evidence type="ECO:0000256" key="13">
    <source>
        <dbReference type="ARBA" id="ARBA00023157"/>
    </source>
</evidence>
<dbReference type="Pfam" id="PF17771">
    <property type="entry name" value="ADAMTS_CR_2"/>
    <property type="match status" value="1"/>
</dbReference>
<dbReference type="InterPro" id="IPR024079">
    <property type="entry name" value="MetalloPept_cat_dom_sf"/>
</dbReference>
<feature type="disulfide bond" evidence="18">
    <location>
        <begin position="537"/>
        <end position="618"/>
    </location>
</feature>
<dbReference type="GO" id="GO:0071773">
    <property type="term" value="P:cellular response to BMP stimulus"/>
    <property type="evidence" value="ECO:0007669"/>
    <property type="project" value="Ensembl"/>
</dbReference>
<dbReference type="InterPro" id="IPR010294">
    <property type="entry name" value="ADAMTS_spacer1"/>
</dbReference>
<reference evidence="23" key="2">
    <citation type="submission" date="2025-09" db="UniProtKB">
        <authorList>
            <consortium name="Ensembl"/>
        </authorList>
    </citation>
    <scope>IDENTIFICATION</scope>
</reference>
<dbReference type="GO" id="GO:0071347">
    <property type="term" value="P:cellular response to interleukin-1"/>
    <property type="evidence" value="ECO:0007669"/>
    <property type="project" value="Ensembl"/>
</dbReference>
<feature type="region of interest" description="Disordered" evidence="20">
    <location>
        <begin position="1763"/>
        <end position="1794"/>
    </location>
</feature>
<dbReference type="InterPro" id="IPR041645">
    <property type="entry name" value="ADAMTS_CR_2"/>
</dbReference>
<feature type="binding site" evidence="17">
    <location>
        <position position="416"/>
    </location>
    <ligand>
        <name>Ca(2+)</name>
        <dbReference type="ChEBI" id="CHEBI:29108"/>
        <label>1</label>
    </ligand>
</feature>
<feature type="region of interest" description="Disordered" evidence="20">
    <location>
        <begin position="29"/>
        <end position="111"/>
    </location>
</feature>
<dbReference type="FunFam" id="2.20.100.10:FF:000005">
    <property type="entry name" value="ADAM metallopeptidase with thrombospondin type 1 motif 9"/>
    <property type="match status" value="3"/>
</dbReference>
<keyword evidence="11" id="KW-0482">Metalloprotease</keyword>
<keyword evidence="24" id="KW-1185">Reference proteome</keyword>
<evidence type="ECO:0000313" key="23">
    <source>
        <dbReference type="Ensembl" id="ENSABRP00000005064.1"/>
    </source>
</evidence>
<feature type="disulfide bond" evidence="18">
    <location>
        <begin position="645"/>
        <end position="668"/>
    </location>
</feature>
<feature type="binding site" evidence="17">
    <location>
        <position position="621"/>
    </location>
    <ligand>
        <name>Ca(2+)</name>
        <dbReference type="ChEBI" id="CHEBI:29108"/>
        <label>1</label>
    </ligand>
</feature>
<dbReference type="GO" id="GO:0030199">
    <property type="term" value="P:collagen fibril organization"/>
    <property type="evidence" value="ECO:0007669"/>
    <property type="project" value="Ensembl"/>
</dbReference>
<feature type="active site" evidence="16 19">
    <location>
        <position position="560"/>
    </location>
</feature>
<comment type="subcellular location">
    <subcellularLocation>
        <location evidence="1">Secreted</location>
        <location evidence="1">Extracellular space</location>
        <location evidence="1">Extracellular matrix</location>
    </subcellularLocation>
</comment>
<dbReference type="GO" id="GO:0007160">
    <property type="term" value="P:cell-matrix adhesion"/>
    <property type="evidence" value="ECO:0007669"/>
    <property type="project" value="Ensembl"/>
</dbReference>
<keyword evidence="8" id="KW-0677">Repeat</keyword>
<feature type="compositionally biased region" description="Low complexity" evidence="20">
    <location>
        <begin position="1783"/>
        <end position="1794"/>
    </location>
</feature>
<dbReference type="Gene3D" id="3.40.390.10">
    <property type="entry name" value="Collagenase (Catalytic Domain)"/>
    <property type="match status" value="1"/>
</dbReference>
<feature type="binding site" evidence="17">
    <location>
        <position position="618"/>
    </location>
    <ligand>
        <name>Ca(2+)</name>
        <dbReference type="ChEBI" id="CHEBI:29108"/>
        <label>1</label>
    </ligand>
</feature>
<dbReference type="PROSITE" id="PS50092">
    <property type="entry name" value="TSP1"/>
    <property type="match status" value="7"/>
</dbReference>
<dbReference type="GO" id="GO:0071356">
    <property type="term" value="P:cellular response to tumor necrosis factor"/>
    <property type="evidence" value="ECO:0007669"/>
    <property type="project" value="Ensembl"/>
</dbReference>
<feature type="disulfide bond" evidence="18">
    <location>
        <begin position="736"/>
        <end position="748"/>
    </location>
</feature>
<evidence type="ECO:0000259" key="21">
    <source>
        <dbReference type="PROSITE" id="PS50215"/>
    </source>
</evidence>
<feature type="binding site" evidence="17 19">
    <location>
        <position position="563"/>
    </location>
    <ligand>
        <name>Zn(2+)</name>
        <dbReference type="ChEBI" id="CHEBI:29105"/>
        <note>catalytic</note>
    </ligand>
</feature>
<evidence type="ECO:0000256" key="14">
    <source>
        <dbReference type="ARBA" id="ARBA00023180"/>
    </source>
</evidence>
<dbReference type="GO" id="GO:0002062">
    <property type="term" value="P:chondrocyte differentiation"/>
    <property type="evidence" value="ECO:0007669"/>
    <property type="project" value="Ensembl"/>
</dbReference>
<dbReference type="PROSITE" id="PS50215">
    <property type="entry name" value="ADAM_MEPRO"/>
    <property type="match status" value="1"/>
</dbReference>
<dbReference type="GeneTree" id="ENSGT00940000155855"/>
<dbReference type="GO" id="GO:0051603">
    <property type="term" value="P:proteolysis involved in protein catabolic process"/>
    <property type="evidence" value="ECO:0007669"/>
    <property type="project" value="Ensembl"/>
</dbReference>
<dbReference type="InterPro" id="IPR001590">
    <property type="entry name" value="Peptidase_M12B"/>
</dbReference>
<dbReference type="Pfam" id="PF00090">
    <property type="entry name" value="TSP_1"/>
    <property type="match status" value="1"/>
</dbReference>
<feature type="binding site" evidence="17">
    <location>
        <position position="621"/>
    </location>
    <ligand>
        <name>Ca(2+)</name>
        <dbReference type="ChEBI" id="CHEBI:29108"/>
        <label>2</label>
    </ligand>
</feature>
<keyword evidence="5" id="KW-0165">Cleavage on pair of basic residues</keyword>
<evidence type="ECO:0000256" key="18">
    <source>
        <dbReference type="PIRSR" id="PIRSR613273-3"/>
    </source>
</evidence>
<evidence type="ECO:0000256" key="7">
    <source>
        <dbReference type="ARBA" id="ARBA00022729"/>
    </source>
</evidence>
<dbReference type="SUPFAM" id="SSF55486">
    <property type="entry name" value="Metalloproteases ('zincins'), catalytic domain"/>
    <property type="match status" value="1"/>
</dbReference>
<dbReference type="SMART" id="SM00209">
    <property type="entry name" value="TSP1"/>
    <property type="match status" value="8"/>
</dbReference>
<protein>
    <submittedName>
        <fullName evidence="23">ADAM metallopeptidase with thrombospondin type 1 motif 12</fullName>
    </submittedName>
</protein>
<evidence type="ECO:0000256" key="17">
    <source>
        <dbReference type="PIRSR" id="PIRSR613273-2"/>
    </source>
</evidence>
<evidence type="ECO:0000256" key="12">
    <source>
        <dbReference type="ARBA" id="ARBA00023145"/>
    </source>
</evidence>
<dbReference type="GO" id="GO:2001113">
    <property type="term" value="P:negative regulation of cellular response to hepatocyte growth factor stimulus"/>
    <property type="evidence" value="ECO:0007669"/>
    <property type="project" value="Ensembl"/>
</dbReference>
<dbReference type="InterPro" id="IPR000884">
    <property type="entry name" value="TSP1_rpt"/>
</dbReference>
<evidence type="ECO:0000256" key="9">
    <source>
        <dbReference type="ARBA" id="ARBA00022801"/>
    </source>
</evidence>
<feature type="compositionally biased region" description="Polar residues" evidence="20">
    <location>
        <begin position="1208"/>
        <end position="1231"/>
    </location>
</feature>
<dbReference type="Ensembl" id="ENSABRT00000007288.1">
    <property type="protein sequence ID" value="ENSABRP00000005064.1"/>
    <property type="gene ID" value="ENSABRG00000004694.1"/>
</dbReference>
<dbReference type="Gene3D" id="2.60.120.830">
    <property type="match status" value="1"/>
</dbReference>
<organism evidence="23 24">
    <name type="scientific">Anser brachyrhynchus</name>
    <name type="common">Pink-footed goose</name>
    <dbReference type="NCBI Taxonomy" id="132585"/>
    <lineage>
        <taxon>Eukaryota</taxon>
        <taxon>Metazoa</taxon>
        <taxon>Chordata</taxon>
        <taxon>Craniata</taxon>
        <taxon>Vertebrata</taxon>
        <taxon>Euteleostomi</taxon>
        <taxon>Archelosauria</taxon>
        <taxon>Archosauria</taxon>
        <taxon>Dinosauria</taxon>
        <taxon>Saurischia</taxon>
        <taxon>Theropoda</taxon>
        <taxon>Coelurosauria</taxon>
        <taxon>Aves</taxon>
        <taxon>Neognathae</taxon>
        <taxon>Galloanserae</taxon>
        <taxon>Anseriformes</taxon>
        <taxon>Anatidae</taxon>
        <taxon>Anserinae</taxon>
        <taxon>Anser</taxon>
    </lineage>
</organism>
<reference evidence="23" key="1">
    <citation type="submission" date="2025-08" db="UniProtKB">
        <authorList>
            <consortium name="Ensembl"/>
        </authorList>
    </citation>
    <scope>IDENTIFICATION</scope>
</reference>
<accession>A0A8B9BJ55</accession>
<dbReference type="Pfam" id="PF05986">
    <property type="entry name" value="ADAMTS_spacer1"/>
    <property type="match status" value="1"/>
</dbReference>
<feature type="disulfide bond" evidence="18">
    <location>
        <begin position="576"/>
        <end position="602"/>
    </location>
</feature>
<evidence type="ECO:0000256" key="3">
    <source>
        <dbReference type="ARBA" id="ARBA00022530"/>
    </source>
</evidence>
<comment type="cofactor">
    <cofactor evidence="17">
        <name>Zn(2+)</name>
        <dbReference type="ChEBI" id="CHEBI:29105"/>
    </cofactor>
    <text evidence="17">Binds 1 zinc ion per subunit.</text>
</comment>
<feature type="binding site" evidence="17 19">
    <location>
        <position position="559"/>
    </location>
    <ligand>
        <name>Zn(2+)</name>
        <dbReference type="ChEBI" id="CHEBI:29105"/>
        <note>catalytic</note>
    </ligand>
</feature>
<comment type="subunit">
    <text evidence="15">Interacts with COMP.</text>
</comment>
<dbReference type="GO" id="GO:0046872">
    <property type="term" value="F:metal ion binding"/>
    <property type="evidence" value="ECO:0007669"/>
    <property type="project" value="UniProtKB-KW"/>
</dbReference>
<evidence type="ECO:0000256" key="20">
    <source>
        <dbReference type="SAM" id="MobiDB-lite"/>
    </source>
</evidence>
<evidence type="ECO:0000256" key="15">
    <source>
        <dbReference type="ARBA" id="ARBA00062682"/>
    </source>
</evidence>
<dbReference type="Pfam" id="PF01421">
    <property type="entry name" value="Reprolysin"/>
    <property type="match status" value="1"/>
</dbReference>
<dbReference type="InterPro" id="IPR002870">
    <property type="entry name" value="Peptidase_M12B_N"/>
</dbReference>
<feature type="disulfide bond" evidence="18">
    <location>
        <begin position="656"/>
        <end position="674"/>
    </location>
</feature>
<feature type="binding site" evidence="17">
    <location>
        <position position="416"/>
    </location>
    <ligand>
        <name>Ca(2+)</name>
        <dbReference type="ChEBI" id="CHEBI:29108"/>
        <label>2</label>
    </ligand>
</feature>
<dbReference type="Gene3D" id="2.20.100.10">
    <property type="entry name" value="Thrombospondin type-1 (TSP1) repeat"/>
    <property type="match status" value="8"/>
</dbReference>
<evidence type="ECO:0000256" key="4">
    <source>
        <dbReference type="ARBA" id="ARBA00022670"/>
    </source>
</evidence>
<evidence type="ECO:0000259" key="22">
    <source>
        <dbReference type="PROSITE" id="PS50900"/>
    </source>
</evidence>
<comment type="caution">
    <text evidence="19">Lacks conserved residue(s) required for the propagation of feature annotation.</text>
</comment>
<dbReference type="GO" id="GO:1902203">
    <property type="term" value="P:negative regulation of hepatocyte growth factor receptor signaling pathway"/>
    <property type="evidence" value="ECO:0007669"/>
    <property type="project" value="Ensembl"/>
</dbReference>
<evidence type="ECO:0000256" key="11">
    <source>
        <dbReference type="ARBA" id="ARBA00023049"/>
    </source>
</evidence>
<dbReference type="Proteomes" id="UP000694426">
    <property type="component" value="Unplaced"/>
</dbReference>
<feature type="compositionally biased region" description="Low complexity" evidence="20">
    <location>
        <begin position="85"/>
        <end position="104"/>
    </location>
</feature>
<dbReference type="Pfam" id="PF19236">
    <property type="entry name" value="ADAMTS_CR_3"/>
    <property type="match status" value="1"/>
</dbReference>
<keyword evidence="9" id="KW-0378">Hydrolase</keyword>
<feature type="domain" description="Peptidase M12B" evidence="21">
    <location>
        <begin position="413"/>
        <end position="623"/>
    </location>
</feature>
<dbReference type="Gene3D" id="3.40.1620.60">
    <property type="match status" value="1"/>
</dbReference>
<feature type="disulfide bond" evidence="18">
    <location>
        <begin position="687"/>
        <end position="698"/>
    </location>
</feature>
<evidence type="ECO:0000256" key="1">
    <source>
        <dbReference type="ARBA" id="ARBA00004498"/>
    </source>
</evidence>
<dbReference type="SUPFAM" id="SSF82895">
    <property type="entry name" value="TSP-1 type 1 repeat"/>
    <property type="match status" value="8"/>
</dbReference>
<evidence type="ECO:0000256" key="8">
    <source>
        <dbReference type="ARBA" id="ARBA00022737"/>
    </source>
</evidence>
<dbReference type="GO" id="GO:0030167">
    <property type="term" value="P:proteoglycan catabolic process"/>
    <property type="evidence" value="ECO:0007669"/>
    <property type="project" value="Ensembl"/>
</dbReference>
<feature type="region of interest" description="Disordered" evidence="20">
    <location>
        <begin position="1186"/>
        <end position="1244"/>
    </location>
</feature>
<gene>
    <name evidence="23" type="primary">ADAMTS12</name>
</gene>
<keyword evidence="4" id="KW-0645">Protease</keyword>
<dbReference type="PRINTS" id="PR01857">
    <property type="entry name" value="ADAMTSFAMILY"/>
</dbReference>
<dbReference type="InterPro" id="IPR050439">
    <property type="entry name" value="ADAMTS_ADAMTS-like"/>
</dbReference>
<feature type="binding site" evidence="17">
    <location>
        <position position="500"/>
    </location>
    <ligand>
        <name>Ca(2+)</name>
        <dbReference type="ChEBI" id="CHEBI:29108"/>
        <label>2</label>
    </ligand>
</feature>
<keyword evidence="10 17" id="KW-0862">Zinc</keyword>
<feature type="disulfide bond" evidence="18">
    <location>
        <begin position="663"/>
        <end position="693"/>
    </location>
</feature>
<feature type="binding site" evidence="17">
    <location>
        <position position="507"/>
    </location>
    <ligand>
        <name>Ca(2+)</name>
        <dbReference type="ChEBI" id="CHEBI:29108"/>
        <label>1</label>
    </ligand>
</feature>
<keyword evidence="6 17" id="KW-0479">Metal-binding</keyword>
<evidence type="ECO:0000256" key="5">
    <source>
        <dbReference type="ARBA" id="ARBA00022685"/>
    </source>
</evidence>
<dbReference type="FunFam" id="3.40.390.10:FF:000001">
    <property type="entry name" value="A disintegrin and metalloproteinase with thrombospondin motifs 1"/>
    <property type="match status" value="1"/>
</dbReference>
<dbReference type="FunFam" id="2.20.100.10:FF:000006">
    <property type="entry name" value="A disintegrin and metalloproteinase with thrombospondin motifs 1"/>
    <property type="match status" value="1"/>
</dbReference>
<feature type="disulfide bond" evidence="18">
    <location>
        <begin position="721"/>
        <end position="758"/>
    </location>
</feature>
<keyword evidence="12" id="KW-0865">Zymogen</keyword>
<evidence type="ECO:0000313" key="24">
    <source>
        <dbReference type="Proteomes" id="UP000694426"/>
    </source>
</evidence>
<dbReference type="GO" id="GO:0004222">
    <property type="term" value="F:metalloendopeptidase activity"/>
    <property type="evidence" value="ECO:0007669"/>
    <property type="project" value="Ensembl"/>
</dbReference>
<dbReference type="CDD" id="cd04273">
    <property type="entry name" value="ZnMc_ADAMTS_like"/>
    <property type="match status" value="1"/>
</dbReference>
<evidence type="ECO:0000256" key="10">
    <source>
        <dbReference type="ARBA" id="ARBA00022833"/>
    </source>
</evidence>
<dbReference type="GO" id="GO:1902548">
    <property type="term" value="P:negative regulation of cellular response to vascular endothelial growth factor stimulus"/>
    <property type="evidence" value="ECO:0007669"/>
    <property type="project" value="Ensembl"/>
</dbReference>
<dbReference type="PROSITE" id="PS50900">
    <property type="entry name" value="PLAC"/>
    <property type="match status" value="1"/>
</dbReference>
<dbReference type="GO" id="GO:0016477">
    <property type="term" value="P:cell migration"/>
    <property type="evidence" value="ECO:0007669"/>
    <property type="project" value="Ensembl"/>
</dbReference>
<feature type="binding site" description="in inhibited form" evidence="17">
    <location>
        <position position="375"/>
    </location>
    <ligand>
        <name>Zn(2+)</name>
        <dbReference type="ChEBI" id="CHEBI:29105"/>
        <note>catalytic</note>
    </ligand>
</feature>
<dbReference type="InterPro" id="IPR010909">
    <property type="entry name" value="PLAC"/>
</dbReference>
<dbReference type="InterPro" id="IPR013273">
    <property type="entry name" value="ADAMTS/ADAMTS-like"/>
</dbReference>
<keyword evidence="17" id="KW-0106">Calcium</keyword>
<dbReference type="GO" id="GO:1901509">
    <property type="term" value="P:regulation of endothelial tube morphogenesis"/>
    <property type="evidence" value="ECO:0007669"/>
    <property type="project" value="Ensembl"/>
</dbReference>
<feature type="disulfide bond" evidence="18">
    <location>
        <begin position="489"/>
        <end position="543"/>
    </location>
</feature>
<dbReference type="Pfam" id="PF01562">
    <property type="entry name" value="Pep_M12B_propep"/>
    <property type="match status" value="1"/>
</dbReference>
<dbReference type="FunFam" id="3.40.1620.60:FF:000004">
    <property type="entry name" value="A disintegrin and metalloproteinase with thrombospondin motifs 12"/>
    <property type="match status" value="1"/>
</dbReference>
<proteinExistence type="predicted"/>
<dbReference type="GO" id="GO:0043931">
    <property type="term" value="P:ossification involved in bone maturation"/>
    <property type="evidence" value="ECO:0007669"/>
    <property type="project" value="Ensembl"/>
</dbReference>
<dbReference type="GO" id="GO:0050727">
    <property type="term" value="P:regulation of inflammatory response"/>
    <property type="evidence" value="ECO:0007669"/>
    <property type="project" value="Ensembl"/>
</dbReference>
<evidence type="ECO:0000256" key="2">
    <source>
        <dbReference type="ARBA" id="ARBA00022525"/>
    </source>
</evidence>
<dbReference type="PANTHER" id="PTHR13723">
    <property type="entry name" value="ADAMTS A DISINTEGRIN AND METALLOPROTEASE WITH THROMBOSPONDIN MOTIFS PROTEASE"/>
    <property type="match status" value="1"/>
</dbReference>
<feature type="disulfide bond" evidence="18">
    <location>
        <begin position="518"/>
        <end position="525"/>
    </location>
</feature>
<feature type="disulfide bond" evidence="18">
    <location>
        <begin position="725"/>
        <end position="763"/>
    </location>
</feature>
<dbReference type="InterPro" id="IPR036383">
    <property type="entry name" value="TSP1_rpt_sf"/>
</dbReference>
<feature type="binding site" evidence="17 19">
    <location>
        <position position="569"/>
    </location>
    <ligand>
        <name>Zn(2+)</name>
        <dbReference type="ChEBI" id="CHEBI:29105"/>
        <note>catalytic</note>
    </ligand>
</feature>
<keyword evidence="13 18" id="KW-1015">Disulfide bond</keyword>
<evidence type="ECO:0000256" key="16">
    <source>
        <dbReference type="PIRSR" id="PIRSR613273-1"/>
    </source>
</evidence>
<feature type="binding site" evidence="17">
    <location>
        <position position="500"/>
    </location>
    <ligand>
        <name>Ca(2+)</name>
        <dbReference type="ChEBI" id="CHEBI:29108"/>
        <label>1</label>
    </ligand>
</feature>
<keyword evidence="2" id="KW-0964">Secreted</keyword>
<dbReference type="Pfam" id="PF19030">
    <property type="entry name" value="TSP1_ADAMTS"/>
    <property type="match status" value="7"/>
</dbReference>
<keyword evidence="7" id="KW-0732">Signal</keyword>
<dbReference type="FunFam" id="2.60.120.830:FF:000001">
    <property type="entry name" value="A disintegrin and metalloproteinase with thrombospondin motifs 1"/>
    <property type="match status" value="1"/>
</dbReference>
<evidence type="ECO:0000256" key="6">
    <source>
        <dbReference type="ARBA" id="ARBA00022723"/>
    </source>
</evidence>
<sequence length="1794" mass="198652">MAAPCQGLQTPAGPYAAFDLRRVDASLLRRPTPRPPACPEHLGGVSGVPLWGRGNEAEEGRAEGSGSPRLAARPVRSSPLGRLNPGGSEAGAPGSGFPQRLPSLPSHPTPALLPPPAEIRHRAGPTQPFGGAAPECGRCREAAAARPCRGPAEASPELAARTMPCVPRSRAASGSFWLLVLHVPALCGAGGSPFPDGRQEQFVKTLQEYHVVDPARVDASGHFVSFNLHHHISNTKKKRDLSKKGNAVYYKINHKEKDLFFNLTAHMGFLSHNYIVEKRRGNHTSAKIATHSGVHCHFIGTVLQPGSGSGTAAISTCSGLTGYFHLPHGDYFIEPIKKHPQKEGTPHPHIVYEANILQNALRRRRAIPVEEQQACGLNDTLSFFKQEERRREKWEQNHMAVRKVSRRSVSKERWVETLVVADSKMVEYHGSDHVESYILTIMNMVTGLFHDPSIGNAIHIVLVRLILFEEEEQGLKIVHHADKTLASFCKWQKSVNPKSDVNPTHHDVAVLLTRKDICAGMNRPCETLGLSHLSGMCQPHRSCNINEDSGLPLAFTIAHELGHSFGIQHDGKENDCEPVGKRPYIMSRQLQYDPTPLTWSQCSKEYITRFLDRGWGFCLDDIPQKEVLKSPIIAPGMIYDVHHQCQLQYGSNATFCEDVDNLCQTLWCSVKGSCRSKLDAAADGTRCGENKWCFSGECITVGKTPEAVHGGWGVWSSWSHCTRTCGAGVQSAERPCDNPEPQFGGDYCTGERKRYRMCNISPCRKGLPTFRQMQCTEFDTVPYQNEFYHWVPVYNTANPCELHCRPIDGHFSEKMLDAVTDGTPCFEGRHSRDICINGMCKAVGCDYEINSNATEDQCGVCLGDGSACRTVKMTFNQSEGFGYVDIGLIPKGARGIRVTEVAEAGNFLAVRSKDPEKYYLNGGFIIQWNGEYKVAGTIFQYDRTGDLENLTAPGPTNESIWIQLLFQETNPGIRYEYTVRKEESHENEIGEPEYFWQYGEWTACSVTCGRGVRRQIAHCMRKGSGAIKNSFCDPATQPNGRQKKCYEKDCPPRWWAGEWQKCSTTCGPTGQKKRTVLCIQTVGSDEQALAVTECQHLLKPKTHLSCNRDVLCPSDWTVSNWTECTVTCGGGIRTRNVTCAKNNHEPCDSSKRPNSKALCGLQQCPSAGRFLIPPLAPRRGKIIIRKTTTNPKRSRPNRIPIPLPSPRFHTTTKTPNPESVTPYLPTSSGLDNVSEKEGTTSKTLQNNFVGSTDVYNYPVVSTENSSHQNTTSWPFHNSSSTEIINHAENVSKSEPVPAVTGEVQKSEYTPVSSFTSSPEISSSYDYLTEESDDVDGSVGGSGKQIDRLYSTEHDPEITTMSTTIGTSSHILQNESVTSHLPQASLPQEPSALLPVSRTAQGLAFPTPANSISLQVDVPVIEVTTQEASVTVMPTVFGNVLRDQTDNRTEILLPDNITSSTQSSALEHATRNQSASEGVLTNVTESNHLITSNSLPGDAYWIVGNWSECSTTCGMGAFWRHVECSSKNASHCQHTKQPDPARKCYLRPCASWKTGNWSKCSANCSGGFKTRDVQCIDIREKRLLRPFHCQLLGYKPQLSTSCNMEPCLQWHVEAWNECSRTCGGGQQKRHIYCPKEGNCDWTKRPDAIVPCNRQPCTQWINQTWGPCTVSCGGGVQQRTVKCLNTETNKTEDDSMCADKPKPTEHQKCNLQECRKSTGLPCSKDQLSVHFCQRLKGIGKCLVPSIQTQCCSTCSPPRVRNKARYWDQRGLKQQNYTKPRRKSPQNQENNNQAAQH</sequence>
<feature type="domain" description="PLAC" evidence="22">
    <location>
        <begin position="1716"/>
        <end position="1756"/>
    </location>
</feature>
<dbReference type="GO" id="GO:0031012">
    <property type="term" value="C:extracellular matrix"/>
    <property type="evidence" value="ECO:0007669"/>
    <property type="project" value="TreeGrafter"/>
</dbReference>
<keyword evidence="3" id="KW-0272">Extracellular matrix</keyword>
<dbReference type="GO" id="GO:0032331">
    <property type="term" value="P:negative regulation of chondrocyte differentiation"/>
    <property type="evidence" value="ECO:0007669"/>
    <property type="project" value="Ensembl"/>
</dbReference>
<dbReference type="PANTHER" id="PTHR13723:SF189">
    <property type="entry name" value="A DISINTEGRIN AND METALLOPROTEINASE WITH THROMBOSPONDIN MOTIFS 12"/>
    <property type="match status" value="1"/>
</dbReference>
<keyword evidence="14" id="KW-0325">Glycoprotein</keyword>